<evidence type="ECO:0000256" key="3">
    <source>
        <dbReference type="ARBA" id="ARBA00022801"/>
    </source>
</evidence>
<feature type="domain" description="Tyrosine-protein phosphatase" evidence="6">
    <location>
        <begin position="54"/>
        <end position="197"/>
    </location>
</feature>
<dbReference type="PROSITE" id="PS50054">
    <property type="entry name" value="TYR_PHOSPHATASE_DUAL"/>
    <property type="match status" value="1"/>
</dbReference>
<protein>
    <recommendedName>
        <fullName evidence="2">protein-tyrosine-phosphatase</fullName>
        <ecNumber evidence="2">3.1.3.48</ecNumber>
    </recommendedName>
</protein>
<dbReference type="PANTHER" id="PTHR10159:SF519">
    <property type="entry name" value="DUAL SPECIFICITY PROTEIN PHOSPHATASE MPK3"/>
    <property type="match status" value="1"/>
</dbReference>
<proteinExistence type="inferred from homology"/>
<comment type="caution">
    <text evidence="8">The sequence shown here is derived from an EMBL/GenBank/DDBJ whole genome shotgun (WGS) entry which is preliminary data.</text>
</comment>
<dbReference type="InterPro" id="IPR000340">
    <property type="entry name" value="Dual-sp_phosphatase_cat-dom"/>
</dbReference>
<dbReference type="GO" id="GO:0004725">
    <property type="term" value="F:protein tyrosine phosphatase activity"/>
    <property type="evidence" value="ECO:0007669"/>
    <property type="project" value="UniProtKB-EC"/>
</dbReference>
<evidence type="ECO:0000259" key="6">
    <source>
        <dbReference type="PROSITE" id="PS50054"/>
    </source>
</evidence>
<dbReference type="InterPro" id="IPR000387">
    <property type="entry name" value="Tyr_Pase_dom"/>
</dbReference>
<dbReference type="SMART" id="SM00195">
    <property type="entry name" value="DSPc"/>
    <property type="match status" value="1"/>
</dbReference>
<dbReference type="GO" id="GO:0043409">
    <property type="term" value="P:negative regulation of MAPK cascade"/>
    <property type="evidence" value="ECO:0007669"/>
    <property type="project" value="TreeGrafter"/>
</dbReference>
<dbReference type="EC" id="3.1.3.48" evidence="2"/>
<dbReference type="Pfam" id="PF00782">
    <property type="entry name" value="DSPc"/>
    <property type="match status" value="1"/>
</dbReference>
<dbReference type="PANTHER" id="PTHR10159">
    <property type="entry name" value="DUAL SPECIFICITY PROTEIN PHOSPHATASE"/>
    <property type="match status" value="1"/>
</dbReference>
<evidence type="ECO:0000256" key="2">
    <source>
        <dbReference type="ARBA" id="ARBA00013064"/>
    </source>
</evidence>
<feature type="domain" description="Tyrosine specific protein phosphatases" evidence="7">
    <location>
        <begin position="110"/>
        <end position="175"/>
    </location>
</feature>
<dbReference type="Proteomes" id="UP001385951">
    <property type="component" value="Unassembled WGS sequence"/>
</dbReference>
<evidence type="ECO:0000259" key="7">
    <source>
        <dbReference type="PROSITE" id="PS50056"/>
    </source>
</evidence>
<name>A0AAW0GKU3_9APHY</name>
<reference evidence="8 9" key="1">
    <citation type="submission" date="2022-09" db="EMBL/GenBank/DDBJ databases">
        <authorList>
            <person name="Palmer J.M."/>
        </authorList>
    </citation>
    <scope>NUCLEOTIDE SEQUENCE [LARGE SCALE GENOMIC DNA]</scope>
    <source>
        <strain evidence="8 9">DSM 7382</strain>
    </source>
</reference>
<feature type="compositionally biased region" description="Low complexity" evidence="5">
    <location>
        <begin position="202"/>
        <end position="212"/>
    </location>
</feature>
<dbReference type="PRINTS" id="PR01908">
    <property type="entry name" value="ADSPHPHTASE"/>
</dbReference>
<evidence type="ECO:0000256" key="1">
    <source>
        <dbReference type="ARBA" id="ARBA00008601"/>
    </source>
</evidence>
<evidence type="ECO:0000256" key="4">
    <source>
        <dbReference type="ARBA" id="ARBA00022912"/>
    </source>
</evidence>
<dbReference type="PROSITE" id="PS00383">
    <property type="entry name" value="TYR_PHOSPHATASE_1"/>
    <property type="match status" value="1"/>
</dbReference>
<feature type="region of interest" description="Disordered" evidence="5">
    <location>
        <begin position="195"/>
        <end position="231"/>
    </location>
</feature>
<dbReference type="PROSITE" id="PS50056">
    <property type="entry name" value="TYR_PHOSPHATASE_2"/>
    <property type="match status" value="1"/>
</dbReference>
<evidence type="ECO:0000313" key="8">
    <source>
        <dbReference type="EMBL" id="KAK7693855.1"/>
    </source>
</evidence>
<dbReference type="InterPro" id="IPR020422">
    <property type="entry name" value="TYR_PHOSPHATASE_DUAL_dom"/>
</dbReference>
<feature type="region of interest" description="Disordered" evidence="5">
    <location>
        <begin position="1"/>
        <end position="21"/>
    </location>
</feature>
<dbReference type="SUPFAM" id="SSF52799">
    <property type="entry name" value="(Phosphotyrosine protein) phosphatases II"/>
    <property type="match status" value="1"/>
</dbReference>
<evidence type="ECO:0000313" key="9">
    <source>
        <dbReference type="Proteomes" id="UP001385951"/>
    </source>
</evidence>
<dbReference type="GO" id="GO:0005737">
    <property type="term" value="C:cytoplasm"/>
    <property type="evidence" value="ECO:0007669"/>
    <property type="project" value="TreeGrafter"/>
</dbReference>
<dbReference type="CDD" id="cd14498">
    <property type="entry name" value="DSP"/>
    <property type="match status" value="1"/>
</dbReference>
<organism evidence="8 9">
    <name type="scientific">Cerrena zonata</name>
    <dbReference type="NCBI Taxonomy" id="2478898"/>
    <lineage>
        <taxon>Eukaryota</taxon>
        <taxon>Fungi</taxon>
        <taxon>Dikarya</taxon>
        <taxon>Basidiomycota</taxon>
        <taxon>Agaricomycotina</taxon>
        <taxon>Agaricomycetes</taxon>
        <taxon>Polyporales</taxon>
        <taxon>Cerrenaceae</taxon>
        <taxon>Cerrena</taxon>
    </lineage>
</organism>
<dbReference type="InterPro" id="IPR029021">
    <property type="entry name" value="Prot-tyrosine_phosphatase-like"/>
</dbReference>
<dbReference type="AlphaFoldDB" id="A0AAW0GKU3"/>
<comment type="similarity">
    <text evidence="1">Belongs to the protein-tyrosine phosphatase family. Non-receptor class dual specificity subfamily.</text>
</comment>
<keyword evidence="3" id="KW-0378">Hydrolase</keyword>
<dbReference type="InterPro" id="IPR016130">
    <property type="entry name" value="Tyr_Pase_AS"/>
</dbReference>
<keyword evidence="4" id="KW-0904">Protein phosphatase</keyword>
<sequence>MGSAVLTPLMMPSPHKPKPSIGLSSLSAIDTSYFSSSHPSPSSHFGSRYPPTLPPTEVIPRLYLSDISAAESSSTLRTLGITHIVSAMFGGVALPHGVPVQQLQLPLQDNPFAELAEHLPRSTAFIADALRDPHARVLVHCVQGISRSTSVVCAYLIAHYGWTPAQAVQYIKSKRSLADPNPGFVSQLGEYAASLRGGHGGSSTSSHGSSSSGRHRAVYEGDGSSRRAKNR</sequence>
<evidence type="ECO:0000256" key="5">
    <source>
        <dbReference type="SAM" id="MobiDB-lite"/>
    </source>
</evidence>
<dbReference type="EMBL" id="JASBNA010000003">
    <property type="protein sequence ID" value="KAK7693855.1"/>
    <property type="molecule type" value="Genomic_DNA"/>
</dbReference>
<accession>A0AAW0GKU3</accession>
<keyword evidence="9" id="KW-1185">Reference proteome</keyword>
<dbReference type="Gene3D" id="3.90.190.10">
    <property type="entry name" value="Protein tyrosine phosphatase superfamily"/>
    <property type="match status" value="1"/>
</dbReference>
<gene>
    <name evidence="8" type="ORF">QCA50_003428</name>
</gene>